<dbReference type="InterPro" id="IPR021998">
    <property type="entry name" value="Alfin_N"/>
</dbReference>
<organism evidence="3 4">
    <name type="scientific">Marchantia polymorpha</name>
    <name type="common">Common liverwort</name>
    <name type="synonym">Marchantia aquatica</name>
    <dbReference type="NCBI Taxonomy" id="3197"/>
    <lineage>
        <taxon>Eukaryota</taxon>
        <taxon>Viridiplantae</taxon>
        <taxon>Streptophyta</taxon>
        <taxon>Embryophyta</taxon>
        <taxon>Marchantiophyta</taxon>
        <taxon>Marchantiopsida</taxon>
        <taxon>Marchantiidae</taxon>
        <taxon>Marchantiales</taxon>
        <taxon>Marchantiaceae</taxon>
        <taxon>Marchantia</taxon>
    </lineage>
</organism>
<name>A0A2R6WQT0_MARPO</name>
<evidence type="ECO:0000313" key="4">
    <source>
        <dbReference type="Proteomes" id="UP000244005"/>
    </source>
</evidence>
<dbReference type="GO" id="GO:0005634">
    <property type="term" value="C:nucleus"/>
    <property type="evidence" value="ECO:0000318"/>
    <property type="project" value="GO_Central"/>
</dbReference>
<dbReference type="Proteomes" id="UP000244005">
    <property type="component" value="Unassembled WGS sequence"/>
</dbReference>
<dbReference type="GO" id="GO:0042393">
    <property type="term" value="F:histone binding"/>
    <property type="evidence" value="ECO:0007669"/>
    <property type="project" value="InterPro"/>
</dbReference>
<evidence type="ECO:0000313" key="3">
    <source>
        <dbReference type="EMBL" id="PTQ36219.1"/>
    </source>
</evidence>
<evidence type="ECO:0000256" key="1">
    <source>
        <dbReference type="SAM" id="MobiDB-lite"/>
    </source>
</evidence>
<dbReference type="GO" id="GO:0003712">
    <property type="term" value="F:transcription coregulator activity"/>
    <property type="evidence" value="ECO:0000318"/>
    <property type="project" value="GO_Central"/>
</dbReference>
<dbReference type="PANTHER" id="PTHR12321:SF98">
    <property type="entry name" value="PHD FINGER PROTEIN ALFIN-LIKE 5"/>
    <property type="match status" value="1"/>
</dbReference>
<dbReference type="GO" id="GO:0000976">
    <property type="term" value="F:transcription cis-regulatory region binding"/>
    <property type="evidence" value="ECO:0000318"/>
    <property type="project" value="GO_Central"/>
</dbReference>
<keyword evidence="4" id="KW-1185">Reference proteome</keyword>
<proteinExistence type="predicted"/>
<dbReference type="EMBL" id="KZ772737">
    <property type="protein sequence ID" value="PTQ36219.1"/>
    <property type="molecule type" value="Genomic_DNA"/>
</dbReference>
<protein>
    <recommendedName>
        <fullName evidence="2">Alfin N-terminal domain-containing protein</fullName>
    </recommendedName>
</protein>
<dbReference type="Pfam" id="PF12165">
    <property type="entry name" value="Alfin"/>
    <property type="match status" value="1"/>
</dbReference>
<dbReference type="GO" id="GO:0006355">
    <property type="term" value="P:regulation of DNA-templated transcription"/>
    <property type="evidence" value="ECO:0007669"/>
    <property type="project" value="InterPro"/>
</dbReference>
<sequence>MHGCFYVDEWERTSLVESVCLSADKPKNYRPAKVASPIEFLPVFQWRTDTSSDGTEGSGLTVPAAENNHPHNFGRGSDDGLKLRRISGSKTMNQKIQDVLDPKFENVEVIYAAVKRRQAGIIKALTMESDELFRQCDPETDNLCLYGLPDGGWKVALPAQDVPTELPEPALGINFARDGMSRQDWLTLIALHSDAWLLAIASFYGAELTRNERKRLLVMLGDSPTSYDIVTGKNVDDSLDYSRVHHIKAIDACSLPMITGGSKDEIRVKQVITDENDRGRMISNHTFLAPKAVTNPATPHKQWEQVLPAIPRSVENCRNQFAEPAKVVSEAPCVPEMAQSIHMNATAAVDDLSVPQADPEVPEASGSAPRERERPPARWTDWFRFALRVRGFSSFFTESLCRFVVCRTRLG</sequence>
<dbReference type="OrthoDB" id="436852at2759"/>
<gene>
    <name evidence="3" type="ORF">MARPO_0065s0032</name>
</gene>
<dbReference type="PANTHER" id="PTHR12321">
    <property type="entry name" value="CPG BINDING PROTEIN"/>
    <property type="match status" value="1"/>
</dbReference>
<feature type="domain" description="Alfin N-terminal" evidence="2">
    <location>
        <begin position="107"/>
        <end position="231"/>
    </location>
</feature>
<accession>A0A2R6WQT0</accession>
<evidence type="ECO:0000259" key="2">
    <source>
        <dbReference type="Pfam" id="PF12165"/>
    </source>
</evidence>
<dbReference type="InterPro" id="IPR045104">
    <property type="entry name" value="Alfin"/>
</dbReference>
<dbReference type="AlphaFoldDB" id="A0A2R6WQT0"/>
<reference evidence="4" key="1">
    <citation type="journal article" date="2017" name="Cell">
        <title>Insights into land plant evolution garnered from the Marchantia polymorpha genome.</title>
        <authorList>
            <person name="Bowman J.L."/>
            <person name="Kohchi T."/>
            <person name="Yamato K.T."/>
            <person name="Jenkins J."/>
            <person name="Shu S."/>
            <person name="Ishizaki K."/>
            <person name="Yamaoka S."/>
            <person name="Nishihama R."/>
            <person name="Nakamura Y."/>
            <person name="Berger F."/>
            <person name="Adam C."/>
            <person name="Aki S.S."/>
            <person name="Althoff F."/>
            <person name="Araki T."/>
            <person name="Arteaga-Vazquez M.A."/>
            <person name="Balasubrmanian S."/>
            <person name="Barry K."/>
            <person name="Bauer D."/>
            <person name="Boehm C.R."/>
            <person name="Briginshaw L."/>
            <person name="Caballero-Perez J."/>
            <person name="Catarino B."/>
            <person name="Chen F."/>
            <person name="Chiyoda S."/>
            <person name="Chovatia M."/>
            <person name="Davies K.M."/>
            <person name="Delmans M."/>
            <person name="Demura T."/>
            <person name="Dierschke T."/>
            <person name="Dolan L."/>
            <person name="Dorantes-Acosta A.E."/>
            <person name="Eklund D.M."/>
            <person name="Florent S.N."/>
            <person name="Flores-Sandoval E."/>
            <person name="Fujiyama A."/>
            <person name="Fukuzawa H."/>
            <person name="Galik B."/>
            <person name="Grimanelli D."/>
            <person name="Grimwood J."/>
            <person name="Grossniklaus U."/>
            <person name="Hamada T."/>
            <person name="Haseloff J."/>
            <person name="Hetherington A.J."/>
            <person name="Higo A."/>
            <person name="Hirakawa Y."/>
            <person name="Hundley H.N."/>
            <person name="Ikeda Y."/>
            <person name="Inoue K."/>
            <person name="Inoue S.I."/>
            <person name="Ishida S."/>
            <person name="Jia Q."/>
            <person name="Kakita M."/>
            <person name="Kanazawa T."/>
            <person name="Kawai Y."/>
            <person name="Kawashima T."/>
            <person name="Kennedy M."/>
            <person name="Kinose K."/>
            <person name="Kinoshita T."/>
            <person name="Kohara Y."/>
            <person name="Koide E."/>
            <person name="Komatsu K."/>
            <person name="Kopischke S."/>
            <person name="Kubo M."/>
            <person name="Kyozuka J."/>
            <person name="Lagercrantz U."/>
            <person name="Lin S.S."/>
            <person name="Lindquist E."/>
            <person name="Lipzen A.M."/>
            <person name="Lu C.W."/>
            <person name="De Luna E."/>
            <person name="Martienssen R.A."/>
            <person name="Minamino N."/>
            <person name="Mizutani M."/>
            <person name="Mizutani M."/>
            <person name="Mochizuki N."/>
            <person name="Monte I."/>
            <person name="Mosher R."/>
            <person name="Nagasaki H."/>
            <person name="Nakagami H."/>
            <person name="Naramoto S."/>
            <person name="Nishitani K."/>
            <person name="Ohtani M."/>
            <person name="Okamoto T."/>
            <person name="Okumura M."/>
            <person name="Phillips J."/>
            <person name="Pollak B."/>
            <person name="Reinders A."/>
            <person name="Rovekamp M."/>
            <person name="Sano R."/>
            <person name="Sawa S."/>
            <person name="Schmid M.W."/>
            <person name="Shirakawa M."/>
            <person name="Solano R."/>
            <person name="Spunde A."/>
            <person name="Suetsugu N."/>
            <person name="Sugano S."/>
            <person name="Sugiyama A."/>
            <person name="Sun R."/>
            <person name="Suzuki Y."/>
            <person name="Takenaka M."/>
            <person name="Takezawa D."/>
            <person name="Tomogane H."/>
            <person name="Tsuzuki M."/>
            <person name="Ueda T."/>
            <person name="Umeda M."/>
            <person name="Ward J.M."/>
            <person name="Watanabe Y."/>
            <person name="Yazaki K."/>
            <person name="Yokoyama R."/>
            <person name="Yoshitake Y."/>
            <person name="Yotsui I."/>
            <person name="Zachgo S."/>
            <person name="Schmutz J."/>
        </authorList>
    </citation>
    <scope>NUCLEOTIDE SEQUENCE [LARGE SCALE GENOMIC DNA]</scope>
    <source>
        <strain evidence="4">Tak-1</strain>
    </source>
</reference>
<feature type="region of interest" description="Disordered" evidence="1">
    <location>
        <begin position="50"/>
        <end position="80"/>
    </location>
</feature>